<dbReference type="HOGENOM" id="CLU_025212_2_2_1"/>
<feature type="region of interest" description="Disordered" evidence="1">
    <location>
        <begin position="1"/>
        <end position="81"/>
    </location>
</feature>
<dbReference type="GeneID" id="18936708"/>
<dbReference type="OrthoDB" id="2506374at2759"/>
<evidence type="ECO:0000313" key="2">
    <source>
        <dbReference type="EMBL" id="EGG00109.1"/>
    </source>
</evidence>
<feature type="compositionally biased region" description="Polar residues" evidence="1">
    <location>
        <begin position="1"/>
        <end position="12"/>
    </location>
</feature>
<accession>F4S5G8</accession>
<evidence type="ECO:0000256" key="1">
    <source>
        <dbReference type="SAM" id="MobiDB-lite"/>
    </source>
</evidence>
<organism evidence="3">
    <name type="scientific">Melampsora larici-populina (strain 98AG31 / pathotype 3-4-7)</name>
    <name type="common">Poplar leaf rust fungus</name>
    <dbReference type="NCBI Taxonomy" id="747676"/>
    <lineage>
        <taxon>Eukaryota</taxon>
        <taxon>Fungi</taxon>
        <taxon>Dikarya</taxon>
        <taxon>Basidiomycota</taxon>
        <taxon>Pucciniomycotina</taxon>
        <taxon>Pucciniomycetes</taxon>
        <taxon>Pucciniales</taxon>
        <taxon>Melampsoraceae</taxon>
        <taxon>Melampsora</taxon>
    </lineage>
</organism>
<evidence type="ECO:0000313" key="3">
    <source>
        <dbReference type="Proteomes" id="UP000001072"/>
    </source>
</evidence>
<dbReference type="KEGG" id="mlr:MELLADRAFT_93849"/>
<dbReference type="InParanoid" id="F4S5G8"/>
<dbReference type="Proteomes" id="UP000001072">
    <property type="component" value="Unassembled WGS sequence"/>
</dbReference>
<feature type="compositionally biased region" description="Basic and acidic residues" evidence="1">
    <location>
        <begin position="389"/>
        <end position="402"/>
    </location>
</feature>
<protein>
    <submittedName>
        <fullName evidence="2">Uncharacterized protein</fullName>
    </submittedName>
</protein>
<feature type="region of interest" description="Disordered" evidence="1">
    <location>
        <begin position="380"/>
        <end position="402"/>
    </location>
</feature>
<dbReference type="RefSeq" id="XP_007416707.1">
    <property type="nucleotide sequence ID" value="XM_007416645.1"/>
</dbReference>
<name>F4S5G8_MELLP</name>
<feature type="compositionally biased region" description="Low complexity" evidence="1">
    <location>
        <begin position="37"/>
        <end position="47"/>
    </location>
</feature>
<dbReference type="EMBL" id="GL883151">
    <property type="protein sequence ID" value="EGG00109.1"/>
    <property type="molecule type" value="Genomic_DNA"/>
</dbReference>
<gene>
    <name evidence="2" type="ORF">MELLADRAFT_93849</name>
</gene>
<sequence length="402" mass="44600">MPSSTRRTTRSNAAIADGNSALPAAKRSRRQPAVTTSQHQHASSASANTDMNLLPTPAASQQPQVRSNQIQPPLSAPTDEPELDLDVHEINLRNYHQVIKHWPLGRIADQLNRQKSSNHQISEAVIAEGKAVLKRLEISLHMIAMVSHINILTLKRSLGLIGATHADNPWHKWLSFAKDANKLPMPTRGDPNSAAILAARNKANKRAYDALTLDELAVFKSPMFFALGGYPDYSAITFSDDDSSDAAVLIPEVPKLSEADELRYRPIYDKLVNTKKVDRDRELNKSASSAAKEEKRSLLSFKKIAQQLERDRQQLGMDYYIIACSNNGGEGWCREHSSNEDIVRWVGEKAQLPRVFQLYCQHGSLFEDIQAVSAKNGLPAKQASTNQSDIDKKELGGKLNEL</sequence>
<reference evidence="3" key="1">
    <citation type="journal article" date="2011" name="Proc. Natl. Acad. Sci. U.S.A.">
        <title>Obligate biotrophy features unraveled by the genomic analysis of rust fungi.</title>
        <authorList>
            <person name="Duplessis S."/>
            <person name="Cuomo C.A."/>
            <person name="Lin Y.-C."/>
            <person name="Aerts A."/>
            <person name="Tisserant E."/>
            <person name="Veneault-Fourrey C."/>
            <person name="Joly D.L."/>
            <person name="Hacquard S."/>
            <person name="Amselem J."/>
            <person name="Cantarel B.L."/>
            <person name="Chiu R."/>
            <person name="Coutinho P.M."/>
            <person name="Feau N."/>
            <person name="Field M."/>
            <person name="Frey P."/>
            <person name="Gelhaye E."/>
            <person name="Goldberg J."/>
            <person name="Grabherr M.G."/>
            <person name="Kodira C.D."/>
            <person name="Kohler A."/>
            <person name="Kuees U."/>
            <person name="Lindquist E.A."/>
            <person name="Lucas S.M."/>
            <person name="Mago R."/>
            <person name="Mauceli E."/>
            <person name="Morin E."/>
            <person name="Murat C."/>
            <person name="Pangilinan J.L."/>
            <person name="Park R."/>
            <person name="Pearson M."/>
            <person name="Quesneville H."/>
            <person name="Rouhier N."/>
            <person name="Sakthikumar S."/>
            <person name="Salamov A.A."/>
            <person name="Schmutz J."/>
            <person name="Selles B."/>
            <person name="Shapiro H."/>
            <person name="Tanguay P."/>
            <person name="Tuskan G.A."/>
            <person name="Henrissat B."/>
            <person name="Van de Peer Y."/>
            <person name="Rouze P."/>
            <person name="Ellis J.G."/>
            <person name="Dodds P.N."/>
            <person name="Schein J.E."/>
            <person name="Zhong S."/>
            <person name="Hamelin R.C."/>
            <person name="Grigoriev I.V."/>
            <person name="Szabo L.J."/>
            <person name="Martin F."/>
        </authorList>
    </citation>
    <scope>NUCLEOTIDE SEQUENCE [LARGE SCALE GENOMIC DNA]</scope>
    <source>
        <strain evidence="3">98AG31 / pathotype 3-4-7</strain>
    </source>
</reference>
<feature type="compositionally biased region" description="Polar residues" evidence="1">
    <location>
        <begin position="58"/>
        <end position="72"/>
    </location>
</feature>
<keyword evidence="3" id="KW-1185">Reference proteome</keyword>
<dbReference type="VEuPathDB" id="FungiDB:MELLADRAFT_93849"/>
<dbReference type="AlphaFoldDB" id="F4S5G8"/>
<proteinExistence type="predicted"/>